<feature type="transmembrane region" description="Helical" evidence="5">
    <location>
        <begin position="185"/>
        <end position="208"/>
    </location>
</feature>
<evidence type="ECO:0000313" key="8">
    <source>
        <dbReference type="EMBL" id="EAK5103332.1"/>
    </source>
</evidence>
<evidence type="ECO:0000313" key="11">
    <source>
        <dbReference type="Proteomes" id="UP000352088"/>
    </source>
</evidence>
<evidence type="ECO:0000256" key="1">
    <source>
        <dbReference type="ARBA" id="ARBA00004141"/>
    </source>
</evidence>
<sequence>MVCDENLSKFLANKNLNTLYMDFLGQKILILNSYSSKTKKANFSVFGFEDDTIFKLENAQFKPFSLNDFLSTIRAILEDCKNENAYFERILERKENILLKGNLIKNFFKKSFILKQKINKNLKNLSLLDEALNLLAGTSPHKKALKPIIFAVGVTLKNNKEIITRLNELHLLMSAIKNEKMNQSLYFLSILSAIFLPLNLIVGFFGMNTNDLFLSNVKHATWYVFALICFILLSGLIVYRKKRKKELEFEDKILNK</sequence>
<dbReference type="InterPro" id="IPR002523">
    <property type="entry name" value="MgTranspt_CorA/ZnTranspt_ZntB"/>
</dbReference>
<dbReference type="eggNOG" id="COG0598">
    <property type="taxonomic scope" value="Bacteria"/>
</dbReference>
<name>A0A0Q2NHR4_CAMCO</name>
<dbReference type="GO" id="GO:0046873">
    <property type="term" value="F:metal ion transmembrane transporter activity"/>
    <property type="evidence" value="ECO:0007669"/>
    <property type="project" value="InterPro"/>
</dbReference>
<feature type="transmembrane region" description="Helical" evidence="5">
    <location>
        <begin position="220"/>
        <end position="239"/>
    </location>
</feature>
<dbReference type="AlphaFoldDB" id="A0A0Q2NHR4"/>
<dbReference type="SUPFAM" id="SSF144083">
    <property type="entry name" value="Magnesium transport protein CorA, transmembrane region"/>
    <property type="match status" value="1"/>
</dbReference>
<dbReference type="KEGG" id="ccoo:ATE51_01606"/>
<evidence type="ECO:0000313" key="14">
    <source>
        <dbReference type="Proteomes" id="UP000411403"/>
    </source>
</evidence>
<reference evidence="13 15" key="1">
    <citation type="submission" date="2018-05" db="EMBL/GenBank/DDBJ databases">
        <authorList>
            <consortium name="NARMS: The National Antimicrobial Resistance Monitoring System"/>
        </authorList>
    </citation>
    <scope>NUCLEOTIDE SEQUENCE [LARGE SCALE GENOMIC DNA]</scope>
    <source>
        <strain evidence="10 14">CVM N17C171</strain>
        <strain evidence="9 11">CVM N17C548</strain>
        <strain evidence="6 15">FSIS1609200</strain>
        <strain evidence="8 13">FSIS1711007</strain>
    </source>
</reference>
<gene>
    <name evidence="8" type="ORF">B9Q54_03475</name>
    <name evidence="6" type="ORF">BU953_02565</name>
    <name evidence="7" type="ORF">CJD00_08540</name>
    <name evidence="9" type="ORF">DSX26_00830</name>
    <name evidence="10" type="ORF">DYU70_01195</name>
</gene>
<dbReference type="Proteomes" id="UP000361993">
    <property type="component" value="Unassembled WGS sequence"/>
</dbReference>
<dbReference type="Proteomes" id="UP000352088">
    <property type="component" value="Unassembled WGS sequence"/>
</dbReference>
<dbReference type="EMBL" id="AACSIE010000001">
    <property type="protein sequence ID" value="EAL9203792.1"/>
    <property type="molecule type" value="Genomic_DNA"/>
</dbReference>
<evidence type="ECO:0000313" key="10">
    <source>
        <dbReference type="EMBL" id="EAL9203792.1"/>
    </source>
</evidence>
<evidence type="ECO:0000256" key="5">
    <source>
        <dbReference type="SAM" id="Phobius"/>
    </source>
</evidence>
<dbReference type="GeneID" id="66544035"/>
<dbReference type="Proteomes" id="UP000411403">
    <property type="component" value="Unassembled WGS sequence"/>
</dbReference>
<comment type="caution">
    <text evidence="7">The sequence shown here is derived from an EMBL/GenBank/DDBJ whole genome shotgun (WGS) entry which is preliminary data.</text>
</comment>
<proteinExistence type="predicted"/>
<keyword evidence="4 5" id="KW-0472">Membrane</keyword>
<reference evidence="7 12" key="2">
    <citation type="submission" date="2018-05" db="EMBL/GenBank/DDBJ databases">
        <authorList>
            <consortium name="GenomeTrakr network: Whole genome sequencing for foodborne pathogen traceback"/>
        </authorList>
    </citation>
    <scope>NUCLEOTIDE SEQUENCE [LARGE SCALE GENOMIC DNA]</scope>
    <source>
        <strain evidence="7 12">NC_C6016</strain>
    </source>
</reference>
<dbReference type="EMBL" id="AACQHW010000001">
    <property type="protein sequence ID" value="EAL6850011.1"/>
    <property type="molecule type" value="Genomic_DNA"/>
</dbReference>
<dbReference type="InterPro" id="IPR045863">
    <property type="entry name" value="CorA_TM1_TM2"/>
</dbReference>
<dbReference type="EMBL" id="AACGUZ010000004">
    <property type="protein sequence ID" value="EAK5103332.1"/>
    <property type="molecule type" value="Genomic_DNA"/>
</dbReference>
<dbReference type="EMBL" id="AABUYW010000003">
    <property type="protein sequence ID" value="EAJ1076512.1"/>
    <property type="molecule type" value="Genomic_DNA"/>
</dbReference>
<keyword evidence="3 5" id="KW-1133">Transmembrane helix</keyword>
<dbReference type="STRING" id="195.ATE51_01606"/>
<evidence type="ECO:0000313" key="9">
    <source>
        <dbReference type="EMBL" id="EAL6850011.1"/>
    </source>
</evidence>
<dbReference type="EMBL" id="AACDUL010000019">
    <property type="protein sequence ID" value="EAK1510294.1"/>
    <property type="molecule type" value="Genomic_DNA"/>
</dbReference>
<evidence type="ECO:0000313" key="6">
    <source>
        <dbReference type="EMBL" id="EAJ1076512.1"/>
    </source>
</evidence>
<dbReference type="Proteomes" id="UP000409545">
    <property type="component" value="Unassembled WGS sequence"/>
</dbReference>
<accession>A0A0Q2NHR4</accession>
<evidence type="ECO:0000256" key="3">
    <source>
        <dbReference type="ARBA" id="ARBA00022989"/>
    </source>
</evidence>
<evidence type="ECO:0000313" key="12">
    <source>
        <dbReference type="Proteomes" id="UP000361993"/>
    </source>
</evidence>
<evidence type="ECO:0000313" key="13">
    <source>
        <dbReference type="Proteomes" id="UP000409545"/>
    </source>
</evidence>
<dbReference type="KEGG" id="ccof:VC76_04890"/>
<keyword evidence="2 5" id="KW-0812">Transmembrane</keyword>
<dbReference type="Pfam" id="PF01544">
    <property type="entry name" value="CorA"/>
    <property type="match status" value="1"/>
</dbReference>
<dbReference type="Gene3D" id="1.20.58.340">
    <property type="entry name" value="Magnesium transport protein CorA, transmembrane region"/>
    <property type="match status" value="1"/>
</dbReference>
<evidence type="ECO:0000313" key="15">
    <source>
        <dbReference type="Proteomes" id="UP000557830"/>
    </source>
</evidence>
<dbReference type="GO" id="GO:0016020">
    <property type="term" value="C:membrane"/>
    <property type="evidence" value="ECO:0007669"/>
    <property type="project" value="UniProtKB-SubCell"/>
</dbReference>
<dbReference type="RefSeq" id="WP_002779011.1">
    <property type="nucleotide sequence ID" value="NZ_AANHVQ020000008.1"/>
</dbReference>
<evidence type="ECO:0000313" key="7">
    <source>
        <dbReference type="EMBL" id="EAK1510294.1"/>
    </source>
</evidence>
<dbReference type="OrthoDB" id="9803416at2"/>
<dbReference type="Proteomes" id="UP000557830">
    <property type="component" value="Unassembled WGS sequence"/>
</dbReference>
<evidence type="ECO:0000256" key="2">
    <source>
        <dbReference type="ARBA" id="ARBA00022692"/>
    </source>
</evidence>
<evidence type="ECO:0000256" key="4">
    <source>
        <dbReference type="ARBA" id="ARBA00023136"/>
    </source>
</evidence>
<organism evidence="7 12">
    <name type="scientific">Campylobacter coli</name>
    <dbReference type="NCBI Taxonomy" id="195"/>
    <lineage>
        <taxon>Bacteria</taxon>
        <taxon>Pseudomonadati</taxon>
        <taxon>Campylobacterota</taxon>
        <taxon>Epsilonproteobacteria</taxon>
        <taxon>Campylobacterales</taxon>
        <taxon>Campylobacteraceae</taxon>
        <taxon>Campylobacter</taxon>
    </lineage>
</organism>
<comment type="subcellular location">
    <subcellularLocation>
        <location evidence="1">Membrane</location>
        <topology evidence="1">Multi-pass membrane protein</topology>
    </subcellularLocation>
</comment>
<protein>
    <submittedName>
        <fullName evidence="7">Magnesium transporter CorA family protein</fullName>
    </submittedName>
</protein>